<gene>
    <name evidence="1" type="ORF">F2Q68_00003057</name>
    <name evidence="2" type="ORF">F2Q70_00010069</name>
</gene>
<dbReference type="EMBL" id="QGKW02001660">
    <property type="protein sequence ID" value="KAF2578258.1"/>
    <property type="molecule type" value="Genomic_DNA"/>
</dbReference>
<proteinExistence type="predicted"/>
<sequence length="61" mass="7045">MTCVVSPITQNFTTTTTYSLITKNRNEKGCELMKAQTEVRDRRILSQERLALDEQRHFPSG</sequence>
<accession>A0A8S9J7U8</accession>
<organism evidence="1 3">
    <name type="scientific">Brassica cretica</name>
    <name type="common">Mustard</name>
    <dbReference type="NCBI Taxonomy" id="69181"/>
    <lineage>
        <taxon>Eukaryota</taxon>
        <taxon>Viridiplantae</taxon>
        <taxon>Streptophyta</taxon>
        <taxon>Embryophyta</taxon>
        <taxon>Tracheophyta</taxon>
        <taxon>Spermatophyta</taxon>
        <taxon>Magnoliopsida</taxon>
        <taxon>eudicotyledons</taxon>
        <taxon>Gunneridae</taxon>
        <taxon>Pentapetalae</taxon>
        <taxon>rosids</taxon>
        <taxon>malvids</taxon>
        <taxon>Brassicales</taxon>
        <taxon>Brassicaceae</taxon>
        <taxon>Brassiceae</taxon>
        <taxon>Brassica</taxon>
    </lineage>
</organism>
<protein>
    <submittedName>
        <fullName evidence="1">Uncharacterized protein</fullName>
    </submittedName>
</protein>
<name>A0A8S9J7U8_BRACR</name>
<evidence type="ECO:0000313" key="2">
    <source>
        <dbReference type="EMBL" id="KAF2611062.1"/>
    </source>
</evidence>
<comment type="caution">
    <text evidence="1">The sequence shown here is derived from an EMBL/GenBank/DDBJ whole genome shotgun (WGS) entry which is preliminary data.</text>
</comment>
<evidence type="ECO:0000313" key="3">
    <source>
        <dbReference type="Proteomes" id="UP000712281"/>
    </source>
</evidence>
<reference evidence="1" key="1">
    <citation type="submission" date="2019-12" db="EMBL/GenBank/DDBJ databases">
        <title>Genome sequencing and annotation of Brassica cretica.</title>
        <authorList>
            <person name="Studholme D.J."/>
            <person name="Sarris P.F."/>
        </authorList>
    </citation>
    <scope>NUCLEOTIDE SEQUENCE</scope>
    <source>
        <strain evidence="1">PFS-001/15</strain>
        <strain evidence="2">PFS-102/07</strain>
        <tissue evidence="1">Leaf</tissue>
    </source>
</reference>
<evidence type="ECO:0000313" key="1">
    <source>
        <dbReference type="EMBL" id="KAF2578258.1"/>
    </source>
</evidence>
<dbReference type="Proteomes" id="UP000712281">
    <property type="component" value="Unassembled WGS sequence"/>
</dbReference>
<dbReference type="EMBL" id="QGKY02000089">
    <property type="protein sequence ID" value="KAF2611062.1"/>
    <property type="molecule type" value="Genomic_DNA"/>
</dbReference>
<dbReference type="AlphaFoldDB" id="A0A8S9J7U8"/>